<dbReference type="GO" id="GO:0005829">
    <property type="term" value="C:cytosol"/>
    <property type="evidence" value="ECO:0007669"/>
    <property type="project" value="TreeGrafter"/>
</dbReference>
<organism evidence="5 6">
    <name type="scientific">Acidovorax soli</name>
    <dbReference type="NCBI Taxonomy" id="592050"/>
    <lineage>
        <taxon>Bacteria</taxon>
        <taxon>Pseudomonadati</taxon>
        <taxon>Pseudomonadota</taxon>
        <taxon>Betaproteobacteria</taxon>
        <taxon>Burkholderiales</taxon>
        <taxon>Comamonadaceae</taxon>
        <taxon>Acidovorax</taxon>
    </lineage>
</organism>
<dbReference type="Gene3D" id="1.10.580.10">
    <property type="entry name" value="Citrate Synthase, domain 1"/>
    <property type="match status" value="1"/>
</dbReference>
<dbReference type="SUPFAM" id="SSF48256">
    <property type="entry name" value="Citrate synthase"/>
    <property type="match status" value="1"/>
</dbReference>
<reference evidence="5 6" key="1">
    <citation type="submission" date="2020-08" db="EMBL/GenBank/DDBJ databases">
        <title>Functional genomics of gut bacteria from endangered species of beetles.</title>
        <authorList>
            <person name="Carlos-Shanley C."/>
        </authorList>
    </citation>
    <scope>NUCLEOTIDE SEQUENCE [LARGE SCALE GENOMIC DNA]</scope>
    <source>
        <strain evidence="5 6">S00198</strain>
    </source>
</reference>
<proteinExistence type="inferred from homology"/>
<dbReference type="InterPro" id="IPR002020">
    <property type="entry name" value="Citrate_synthase"/>
</dbReference>
<dbReference type="AlphaFoldDB" id="A0A7X0U9U3"/>
<comment type="pathway">
    <text evidence="1">Carbohydrate metabolism; tricarboxylic acid cycle; isocitrate from oxaloacetate: step 1/2.</text>
</comment>
<comment type="similarity">
    <text evidence="2">Belongs to the citrate synthase family.</text>
</comment>
<dbReference type="PANTHER" id="PTHR11739:SF4">
    <property type="entry name" value="CITRATE SYNTHASE, PEROXISOMAL"/>
    <property type="match status" value="1"/>
</dbReference>
<dbReference type="Pfam" id="PF00285">
    <property type="entry name" value="Citrate_synt"/>
    <property type="match status" value="1"/>
</dbReference>
<dbReference type="NCBIfam" id="NF004868">
    <property type="entry name" value="PRK06224.1-5"/>
    <property type="match status" value="1"/>
</dbReference>
<dbReference type="UniPathway" id="UPA00223">
    <property type="reaction ID" value="UER00717"/>
</dbReference>
<comment type="caution">
    <text evidence="5">The sequence shown here is derived from an EMBL/GenBank/DDBJ whole genome shotgun (WGS) entry which is preliminary data.</text>
</comment>
<keyword evidence="4 5" id="KW-0808">Transferase</keyword>
<dbReference type="GO" id="GO:0005975">
    <property type="term" value="P:carbohydrate metabolic process"/>
    <property type="evidence" value="ECO:0007669"/>
    <property type="project" value="TreeGrafter"/>
</dbReference>
<keyword evidence="5" id="KW-0012">Acyltransferase</keyword>
<dbReference type="EMBL" id="JACHLK010000005">
    <property type="protein sequence ID" value="MBB6560189.1"/>
    <property type="molecule type" value="Genomic_DNA"/>
</dbReference>
<sequence length="268" mass="27712">MKIGKSTVPRTAICTSDEHTIVVRGQDLCQDLIGHLSFADYFFLLLTGRRPDAACSAVLNATLVAIAEHGLVPSVQASRMTFAAAPDALQGAVAAGILGCGSVILGASETAGRLFADVAARIDAGATLDEAATAVITELKAARRAIPGYGHPLHKEVDPRVGRLIAVATEAGADLRYVQIAQALEKVIPGIVGKELRLNVSAAIPAVLMGVSFPVASLRGVPILARTAGLIAHLAEEAETPSGFALSYQATRELQYEGEVPAGFGEAP</sequence>
<dbReference type="RefSeq" id="WP_184857942.1">
    <property type="nucleotide sequence ID" value="NZ_JACHLK010000005.1"/>
</dbReference>
<dbReference type="EC" id="2.3.3.16" evidence="3"/>
<name>A0A7X0U9U3_9BURK</name>
<evidence type="ECO:0000313" key="6">
    <source>
        <dbReference type="Proteomes" id="UP000575083"/>
    </source>
</evidence>
<dbReference type="PANTHER" id="PTHR11739">
    <property type="entry name" value="CITRATE SYNTHASE"/>
    <property type="match status" value="1"/>
</dbReference>
<dbReference type="InterPro" id="IPR016143">
    <property type="entry name" value="Citrate_synth-like_sm_a-sub"/>
</dbReference>
<keyword evidence="6" id="KW-1185">Reference proteome</keyword>
<dbReference type="InterPro" id="IPR036969">
    <property type="entry name" value="Citrate_synthase_sf"/>
</dbReference>
<dbReference type="Proteomes" id="UP000575083">
    <property type="component" value="Unassembled WGS sequence"/>
</dbReference>
<protein>
    <recommendedName>
        <fullName evidence="3">citrate synthase (unknown stereospecificity)</fullName>
        <ecNumber evidence="3">2.3.3.16</ecNumber>
    </recommendedName>
</protein>
<accession>A0A7X0U9U3</accession>
<evidence type="ECO:0000256" key="1">
    <source>
        <dbReference type="ARBA" id="ARBA00004751"/>
    </source>
</evidence>
<gene>
    <name evidence="5" type="ORF">HNP48_002863</name>
</gene>
<evidence type="ECO:0000313" key="5">
    <source>
        <dbReference type="EMBL" id="MBB6560189.1"/>
    </source>
</evidence>
<dbReference type="GO" id="GO:0006099">
    <property type="term" value="P:tricarboxylic acid cycle"/>
    <property type="evidence" value="ECO:0007669"/>
    <property type="project" value="UniProtKB-UniPathway"/>
</dbReference>
<dbReference type="CDD" id="cd06100">
    <property type="entry name" value="CCL_ACL-C"/>
    <property type="match status" value="1"/>
</dbReference>
<dbReference type="InterPro" id="IPR016142">
    <property type="entry name" value="Citrate_synth-like_lrg_a-sub"/>
</dbReference>
<evidence type="ECO:0000256" key="4">
    <source>
        <dbReference type="ARBA" id="ARBA00022679"/>
    </source>
</evidence>
<evidence type="ECO:0000256" key="3">
    <source>
        <dbReference type="ARBA" id="ARBA00012972"/>
    </source>
</evidence>
<dbReference type="GO" id="GO:0036440">
    <property type="term" value="F:citrate synthase activity"/>
    <property type="evidence" value="ECO:0007669"/>
    <property type="project" value="UniProtKB-EC"/>
</dbReference>
<evidence type="ECO:0000256" key="2">
    <source>
        <dbReference type="ARBA" id="ARBA00010566"/>
    </source>
</evidence>
<dbReference type="Gene3D" id="1.10.230.10">
    <property type="entry name" value="Cytochrome P450-Terp, domain 2"/>
    <property type="match status" value="1"/>
</dbReference>